<proteinExistence type="predicted"/>
<gene>
    <name evidence="2" type="ORF">MA16_Dca003986</name>
</gene>
<dbReference type="EMBL" id="KZ502211">
    <property type="protein sequence ID" value="PKU81969.1"/>
    <property type="molecule type" value="Genomic_DNA"/>
</dbReference>
<name>A0A2I0X235_9ASPA</name>
<accession>A0A2I0X235</accession>
<reference evidence="2 3" key="2">
    <citation type="journal article" date="2017" name="Nature">
        <title>The Apostasia genome and the evolution of orchids.</title>
        <authorList>
            <person name="Zhang G.Q."/>
            <person name="Liu K.W."/>
            <person name="Li Z."/>
            <person name="Lohaus R."/>
            <person name="Hsiao Y.Y."/>
            <person name="Niu S.C."/>
            <person name="Wang J.Y."/>
            <person name="Lin Y.C."/>
            <person name="Xu Q."/>
            <person name="Chen L.J."/>
            <person name="Yoshida K."/>
            <person name="Fujiwara S."/>
            <person name="Wang Z.W."/>
            <person name="Zhang Y.Q."/>
            <person name="Mitsuda N."/>
            <person name="Wang M."/>
            <person name="Liu G.H."/>
            <person name="Pecoraro L."/>
            <person name="Huang H.X."/>
            <person name="Xiao X.J."/>
            <person name="Lin M."/>
            <person name="Wu X.Y."/>
            <person name="Wu W.L."/>
            <person name="Chen Y.Y."/>
            <person name="Chang S.B."/>
            <person name="Sakamoto S."/>
            <person name="Ohme-Takagi M."/>
            <person name="Yagi M."/>
            <person name="Zeng S.J."/>
            <person name="Shen C.Y."/>
            <person name="Yeh C.M."/>
            <person name="Luo Y.B."/>
            <person name="Tsai W.C."/>
            <person name="Van de Peer Y."/>
            <person name="Liu Z.J."/>
        </authorList>
    </citation>
    <scope>NUCLEOTIDE SEQUENCE [LARGE SCALE GENOMIC DNA]</scope>
    <source>
        <tissue evidence="2">The whole plant</tissue>
    </source>
</reference>
<dbReference type="AlphaFoldDB" id="A0A2I0X235"/>
<evidence type="ECO:0000313" key="2">
    <source>
        <dbReference type="EMBL" id="PKU81969.1"/>
    </source>
</evidence>
<dbReference type="Proteomes" id="UP000233837">
    <property type="component" value="Unassembled WGS sequence"/>
</dbReference>
<evidence type="ECO:0000256" key="1">
    <source>
        <dbReference type="SAM" id="MobiDB-lite"/>
    </source>
</evidence>
<sequence length="190" mass="21083">MRWSGGGEGPAEVRASSGGPAEQRRQAVVRRSNGVRRWSGGATASGGGPAEQRRQAVVLRRLPSMIPNKKKNAKLSRKFLPVAGVADFLCSRNQPSAGAIAVGQCVRHPRFPILLTAAERQLPSWIRPATQRCKYYNGSRSHSSLQLSIYPLPALRLTHYYHSIRRKIIDEEEEEEEEEPAAVRCRAELC</sequence>
<reference evidence="2 3" key="1">
    <citation type="journal article" date="2016" name="Sci. Rep.">
        <title>The Dendrobium catenatum Lindl. genome sequence provides insights into polysaccharide synthase, floral development and adaptive evolution.</title>
        <authorList>
            <person name="Zhang G.Q."/>
            <person name="Xu Q."/>
            <person name="Bian C."/>
            <person name="Tsai W.C."/>
            <person name="Yeh C.M."/>
            <person name="Liu K.W."/>
            <person name="Yoshida K."/>
            <person name="Zhang L.S."/>
            <person name="Chang S.B."/>
            <person name="Chen F."/>
            <person name="Shi Y."/>
            <person name="Su Y.Y."/>
            <person name="Zhang Y.Q."/>
            <person name="Chen L.J."/>
            <person name="Yin Y."/>
            <person name="Lin M."/>
            <person name="Huang H."/>
            <person name="Deng H."/>
            <person name="Wang Z.W."/>
            <person name="Zhu S.L."/>
            <person name="Zhao X."/>
            <person name="Deng C."/>
            <person name="Niu S.C."/>
            <person name="Huang J."/>
            <person name="Wang M."/>
            <person name="Liu G.H."/>
            <person name="Yang H.J."/>
            <person name="Xiao X.J."/>
            <person name="Hsiao Y.Y."/>
            <person name="Wu W.L."/>
            <person name="Chen Y.Y."/>
            <person name="Mitsuda N."/>
            <person name="Ohme-Takagi M."/>
            <person name="Luo Y.B."/>
            <person name="Van de Peer Y."/>
            <person name="Liu Z.J."/>
        </authorList>
    </citation>
    <scope>NUCLEOTIDE SEQUENCE [LARGE SCALE GENOMIC DNA]</scope>
    <source>
        <tissue evidence="2">The whole plant</tissue>
    </source>
</reference>
<keyword evidence="3" id="KW-1185">Reference proteome</keyword>
<protein>
    <submittedName>
        <fullName evidence="2">Uncharacterized protein</fullName>
    </submittedName>
</protein>
<evidence type="ECO:0000313" key="3">
    <source>
        <dbReference type="Proteomes" id="UP000233837"/>
    </source>
</evidence>
<organism evidence="2 3">
    <name type="scientific">Dendrobium catenatum</name>
    <dbReference type="NCBI Taxonomy" id="906689"/>
    <lineage>
        <taxon>Eukaryota</taxon>
        <taxon>Viridiplantae</taxon>
        <taxon>Streptophyta</taxon>
        <taxon>Embryophyta</taxon>
        <taxon>Tracheophyta</taxon>
        <taxon>Spermatophyta</taxon>
        <taxon>Magnoliopsida</taxon>
        <taxon>Liliopsida</taxon>
        <taxon>Asparagales</taxon>
        <taxon>Orchidaceae</taxon>
        <taxon>Epidendroideae</taxon>
        <taxon>Malaxideae</taxon>
        <taxon>Dendrobiinae</taxon>
        <taxon>Dendrobium</taxon>
    </lineage>
</organism>
<feature type="region of interest" description="Disordered" evidence="1">
    <location>
        <begin position="1"/>
        <end position="53"/>
    </location>
</feature>